<comment type="caution">
    <text evidence="5">The sequence shown here is derived from an EMBL/GenBank/DDBJ whole genome shotgun (WGS) entry which is preliminary data.</text>
</comment>
<dbReference type="InterPro" id="IPR010579">
    <property type="entry name" value="MHC_I_a_C"/>
</dbReference>
<evidence type="ECO:0000256" key="3">
    <source>
        <dbReference type="SAM" id="SignalP"/>
    </source>
</evidence>
<evidence type="ECO:0000259" key="4">
    <source>
        <dbReference type="Pfam" id="PF06623"/>
    </source>
</evidence>
<proteinExistence type="predicted"/>
<dbReference type="Proteomes" id="UP000551758">
    <property type="component" value="Unassembled WGS sequence"/>
</dbReference>
<dbReference type="GO" id="GO:0019882">
    <property type="term" value="P:antigen processing and presentation"/>
    <property type="evidence" value="ECO:0007669"/>
    <property type="project" value="InterPro"/>
</dbReference>
<dbReference type="InterPro" id="IPR037055">
    <property type="entry name" value="MHC_I-like_Ag-recog_sf"/>
</dbReference>
<evidence type="ECO:0000313" key="6">
    <source>
        <dbReference type="Proteomes" id="UP000551758"/>
    </source>
</evidence>
<keyword evidence="1" id="KW-0325">Glycoprotein</keyword>
<evidence type="ECO:0000256" key="1">
    <source>
        <dbReference type="ARBA" id="ARBA00023180"/>
    </source>
</evidence>
<dbReference type="Pfam" id="PF06623">
    <property type="entry name" value="MHC_I_C"/>
    <property type="match status" value="1"/>
</dbReference>
<keyword evidence="6" id="KW-1185">Reference proteome</keyword>
<feature type="domain" description="MHC class I alpha chain C-terminal" evidence="4">
    <location>
        <begin position="113"/>
        <end position="128"/>
    </location>
</feature>
<protein>
    <recommendedName>
        <fullName evidence="4">MHC class I alpha chain C-terminal domain-containing protein</fullName>
    </recommendedName>
</protein>
<reference evidence="5 6" key="1">
    <citation type="journal article" date="2020" name="Mol. Biol. Evol.">
        <title>Interspecific Gene Flow and the Evolution of Specialization in Black and White Rhinoceros.</title>
        <authorList>
            <person name="Moodley Y."/>
            <person name="Westbury M.V."/>
            <person name="Russo I.M."/>
            <person name="Gopalakrishnan S."/>
            <person name="Rakotoarivelo A."/>
            <person name="Olsen R.A."/>
            <person name="Prost S."/>
            <person name="Tunstall T."/>
            <person name="Ryder O.A."/>
            <person name="Dalen L."/>
            <person name="Bruford M.W."/>
        </authorList>
    </citation>
    <scope>NUCLEOTIDE SEQUENCE [LARGE SCALE GENOMIC DNA]</scope>
    <source>
        <strain evidence="5">SBR-YM</strain>
        <tissue evidence="5">Skin</tissue>
    </source>
</reference>
<dbReference type="AlphaFoldDB" id="A0A7J7FB69"/>
<evidence type="ECO:0000256" key="2">
    <source>
        <dbReference type="SAM" id="MobiDB-lite"/>
    </source>
</evidence>
<dbReference type="Gene3D" id="3.30.500.10">
    <property type="entry name" value="MHC class I-like antigen recognition-like"/>
    <property type="match status" value="1"/>
</dbReference>
<dbReference type="EMBL" id="JACDTQ010000823">
    <property type="protein sequence ID" value="KAF5925187.1"/>
    <property type="molecule type" value="Genomic_DNA"/>
</dbReference>
<gene>
    <name evidence="5" type="ORF">HPG69_008871</name>
</gene>
<feature type="chain" id="PRO_5029716965" description="MHC class I alpha chain C-terminal domain-containing protein" evidence="3">
    <location>
        <begin position="25"/>
        <end position="128"/>
    </location>
</feature>
<accession>A0A7J7FB69</accession>
<evidence type="ECO:0000313" key="5">
    <source>
        <dbReference type="EMBL" id="KAF5925187.1"/>
    </source>
</evidence>
<name>A0A7J7FB69_DICBM</name>
<feature type="signal peptide" evidence="3">
    <location>
        <begin position="1"/>
        <end position="24"/>
    </location>
</feature>
<feature type="region of interest" description="Disordered" evidence="2">
    <location>
        <begin position="31"/>
        <end position="128"/>
    </location>
</feature>
<dbReference type="SUPFAM" id="SSF54452">
    <property type="entry name" value="MHC antigen-recognition domain"/>
    <property type="match status" value="1"/>
</dbReference>
<feature type="compositionally biased region" description="Polar residues" evidence="2">
    <location>
        <begin position="108"/>
        <end position="121"/>
    </location>
</feature>
<sequence length="128" mass="14061">MRVMGPRTFFLLLSGVLTLTETWAGECGVGRKRPLQGAARGDRAAGTQDPRGWRVSADTCPEPQLQPWHRPTRRVNGHAQTFRASLDNVRGYYNQSEADPPKGHVTHHPNSGSSDSTQGSDVSLRDPK</sequence>
<feature type="non-terminal residue" evidence="5">
    <location>
        <position position="128"/>
    </location>
</feature>
<dbReference type="GO" id="GO:0006955">
    <property type="term" value="P:immune response"/>
    <property type="evidence" value="ECO:0007669"/>
    <property type="project" value="InterPro"/>
</dbReference>
<dbReference type="InterPro" id="IPR011162">
    <property type="entry name" value="MHC_I/II-like_Ag-recog"/>
</dbReference>
<organism evidence="5 6">
    <name type="scientific">Diceros bicornis minor</name>
    <name type="common">South-central black rhinoceros</name>
    <dbReference type="NCBI Taxonomy" id="77932"/>
    <lineage>
        <taxon>Eukaryota</taxon>
        <taxon>Metazoa</taxon>
        <taxon>Chordata</taxon>
        <taxon>Craniata</taxon>
        <taxon>Vertebrata</taxon>
        <taxon>Euteleostomi</taxon>
        <taxon>Mammalia</taxon>
        <taxon>Eutheria</taxon>
        <taxon>Laurasiatheria</taxon>
        <taxon>Perissodactyla</taxon>
        <taxon>Rhinocerotidae</taxon>
        <taxon>Diceros</taxon>
    </lineage>
</organism>
<keyword evidence="3" id="KW-0732">Signal</keyword>